<organism evidence="3 4">
    <name type="scientific">Clavelina lepadiformis</name>
    <name type="common">Light-bulb sea squirt</name>
    <name type="synonym">Ascidia lepadiformis</name>
    <dbReference type="NCBI Taxonomy" id="159417"/>
    <lineage>
        <taxon>Eukaryota</taxon>
        <taxon>Metazoa</taxon>
        <taxon>Chordata</taxon>
        <taxon>Tunicata</taxon>
        <taxon>Ascidiacea</taxon>
        <taxon>Aplousobranchia</taxon>
        <taxon>Clavelinidae</taxon>
        <taxon>Clavelina</taxon>
    </lineage>
</organism>
<name>A0ABP0FBD8_CLALP</name>
<feature type="compositionally biased region" description="Low complexity" evidence="1">
    <location>
        <begin position="143"/>
        <end position="153"/>
    </location>
</feature>
<keyword evidence="2" id="KW-0812">Transmembrane</keyword>
<feature type="transmembrane region" description="Helical" evidence="2">
    <location>
        <begin position="58"/>
        <end position="82"/>
    </location>
</feature>
<sequence length="253" mass="28086">MLSSMSDSNLLKEQMRHVVTSLTSTDETMVKGSYVAETFAQAAKHRLLLALSQITNPFFSALIFILQLVAMMWAPFYTIGFIRSSPHHLQHARSLVSRIRGTWRQQHQAPVAHPQQTQPSPMPRSFCDQSSLSGPSDDAPHVSSSLDDTTSDTPAVASPSDTFVDFTRPDSPFPQSSPSPQLPLIRPGQQASSYFMLLCIDLAECQRTVICPVQKQFQPFGKNVLMSVLAFPAPPTTLGADLPYWFQELEETF</sequence>
<keyword evidence="4" id="KW-1185">Reference proteome</keyword>
<keyword evidence="2" id="KW-1133">Transmembrane helix</keyword>
<feature type="region of interest" description="Disordered" evidence="1">
    <location>
        <begin position="105"/>
        <end position="183"/>
    </location>
</feature>
<comment type="caution">
    <text evidence="3">The sequence shown here is derived from an EMBL/GenBank/DDBJ whole genome shotgun (WGS) entry which is preliminary data.</text>
</comment>
<reference evidence="3 4" key="1">
    <citation type="submission" date="2024-02" db="EMBL/GenBank/DDBJ databases">
        <authorList>
            <person name="Daric V."/>
            <person name="Darras S."/>
        </authorList>
    </citation>
    <scope>NUCLEOTIDE SEQUENCE [LARGE SCALE GENOMIC DNA]</scope>
</reference>
<keyword evidence="2" id="KW-0472">Membrane</keyword>
<evidence type="ECO:0000256" key="2">
    <source>
        <dbReference type="SAM" id="Phobius"/>
    </source>
</evidence>
<evidence type="ECO:0000313" key="4">
    <source>
        <dbReference type="Proteomes" id="UP001642483"/>
    </source>
</evidence>
<feature type="compositionally biased region" description="Pro residues" evidence="1">
    <location>
        <begin position="171"/>
        <end position="181"/>
    </location>
</feature>
<dbReference type="EMBL" id="CAWYQH010000035">
    <property type="protein sequence ID" value="CAK8677006.1"/>
    <property type="molecule type" value="Genomic_DNA"/>
</dbReference>
<evidence type="ECO:0000313" key="3">
    <source>
        <dbReference type="EMBL" id="CAK8677006.1"/>
    </source>
</evidence>
<dbReference type="Proteomes" id="UP001642483">
    <property type="component" value="Unassembled WGS sequence"/>
</dbReference>
<gene>
    <name evidence="3" type="ORF">CVLEPA_LOCUS6412</name>
</gene>
<accession>A0ABP0FBD8</accession>
<proteinExistence type="predicted"/>
<feature type="compositionally biased region" description="Low complexity" evidence="1">
    <location>
        <begin position="105"/>
        <end position="119"/>
    </location>
</feature>
<evidence type="ECO:0000256" key="1">
    <source>
        <dbReference type="SAM" id="MobiDB-lite"/>
    </source>
</evidence>
<protein>
    <submittedName>
        <fullName evidence="3">Uncharacterized protein</fullName>
    </submittedName>
</protein>